<name>A0A097SPG2_ACIPI</name>
<dbReference type="AlphaFoldDB" id="A0A097SPG2"/>
<evidence type="ECO:0000256" key="1">
    <source>
        <dbReference type="SAM" id="SignalP"/>
    </source>
</evidence>
<sequence length="153" mass="16784">MKKIIIPVLALIAFNTYAETAQNGTETPVAIEASHTSLTTKKGEIEVKKDGKTVSVSKVPESPLINTVTTTQTTSKAPEAKKVVKEIQSESVKEPVVIYQASEIMPELSQADLDYIKAVNSNDKINSIESKIVNNEAISKEELKILRQKNPNY</sequence>
<feature type="chain" id="PRO_5001932107" evidence="1">
    <location>
        <begin position="19"/>
        <end position="153"/>
    </location>
</feature>
<dbReference type="RefSeq" id="WP_015060707.1">
    <property type="nucleotide sequence ID" value="NZ_CM001802.1"/>
</dbReference>
<proteinExistence type="predicted"/>
<evidence type="ECO:0000313" key="2">
    <source>
        <dbReference type="EMBL" id="AIU93428.1"/>
    </source>
</evidence>
<reference evidence="2" key="1">
    <citation type="submission" date="2013-12" db="EMBL/GenBank/DDBJ databases">
        <title>Acinetobacter pitti plasmid metallo-beta-lactamase NDM-1 gene, complete sequence.</title>
        <authorList>
            <person name="Fu Y."/>
            <person name="Jiang Y."/>
            <person name="Yu Y."/>
        </authorList>
    </citation>
    <scope>NUCLEOTIDE SEQUENCE</scope>
    <source>
        <strain evidence="2">Acinetobacter pitti</strain>
        <plasmid evidence="2">pNDM-AP</plasmid>
    </source>
</reference>
<accession>A0A097SPG2</accession>
<feature type="signal peptide" evidence="1">
    <location>
        <begin position="1"/>
        <end position="18"/>
    </location>
</feature>
<protein>
    <submittedName>
        <fullName evidence="2">Uncharacterized protein</fullName>
    </submittedName>
</protein>
<dbReference type="EMBL" id="KJ003839">
    <property type="protein sequence ID" value="AIU93428.1"/>
    <property type="molecule type" value="Genomic_DNA"/>
</dbReference>
<gene>
    <name evidence="2" type="ORF">ABC8415_0026</name>
</gene>
<keyword evidence="2" id="KW-0614">Plasmid</keyword>
<geneLocation type="plasmid" evidence="2">
    <name>pNDM-AP</name>
</geneLocation>
<dbReference type="GeneID" id="69464963"/>
<keyword evidence="1" id="KW-0732">Signal</keyword>
<organism evidence="2">
    <name type="scientific">Acinetobacter pittii</name>
    <name type="common">Acinetobacter genomosp. 3</name>
    <dbReference type="NCBI Taxonomy" id="48296"/>
    <lineage>
        <taxon>Bacteria</taxon>
        <taxon>Pseudomonadati</taxon>
        <taxon>Pseudomonadota</taxon>
        <taxon>Gammaproteobacteria</taxon>
        <taxon>Moraxellales</taxon>
        <taxon>Moraxellaceae</taxon>
        <taxon>Acinetobacter</taxon>
        <taxon>Acinetobacter calcoaceticus/baumannii complex</taxon>
    </lineage>
</organism>